<reference evidence="8 9" key="1">
    <citation type="submission" date="2020-08" db="EMBL/GenBank/DDBJ databases">
        <title>Genomic Encyclopedia of Type Strains, Phase III (KMG-III): the genomes of soil and plant-associated and newly described type strains.</title>
        <authorList>
            <person name="Whitman W."/>
        </authorList>
    </citation>
    <scope>NUCLEOTIDE SEQUENCE [LARGE SCALE GENOMIC DNA]</scope>
    <source>
        <strain evidence="8 9">CECT 8960</strain>
    </source>
</reference>
<keyword evidence="3 5" id="KW-0238">DNA-binding</keyword>
<dbReference type="PANTHER" id="PTHR30055">
    <property type="entry name" value="HTH-TYPE TRANSCRIPTIONAL REGULATOR RUTR"/>
    <property type="match status" value="1"/>
</dbReference>
<gene>
    <name evidence="8" type="ORF">FHR82_007166</name>
</gene>
<dbReference type="InterPro" id="IPR036271">
    <property type="entry name" value="Tet_transcr_reg_TetR-rel_C_sf"/>
</dbReference>
<dbReference type="Proteomes" id="UP000520767">
    <property type="component" value="Unassembled WGS sequence"/>
</dbReference>
<feature type="compositionally biased region" description="Basic residues" evidence="6">
    <location>
        <begin position="1"/>
        <end position="10"/>
    </location>
</feature>
<dbReference type="InterPro" id="IPR001647">
    <property type="entry name" value="HTH_TetR"/>
</dbReference>
<sequence length="238" mass="26401">MAAPRQRRTAPKAAGETAAKSAAKSTAPASDIARRRMERRQASGRRSDARWEEILAGAGRVFTRLGYGQSTLEDVATEVGIRRATLYYYVGTKEELLVGLLHDPIETMRTRLEEVAAQPDPAPERLAAALREYVRTMAELPELFIFLSENVHQVMSGPEADHIRENADRYGRVLSQVIKSGADAGEFRDDIDPSIAVLGIIGMFNWIHRWYNPEGERSLADFGEVFIEMALSSLAPKG</sequence>
<dbReference type="Gene3D" id="1.10.357.10">
    <property type="entry name" value="Tetracycline Repressor, domain 2"/>
    <property type="match status" value="1"/>
</dbReference>
<organism evidence="8 9">
    <name type="scientific">Actinophytocola algeriensis</name>
    <dbReference type="NCBI Taxonomy" id="1768010"/>
    <lineage>
        <taxon>Bacteria</taxon>
        <taxon>Bacillati</taxon>
        <taxon>Actinomycetota</taxon>
        <taxon>Actinomycetes</taxon>
        <taxon>Pseudonocardiales</taxon>
        <taxon>Pseudonocardiaceae</taxon>
    </lineage>
</organism>
<evidence type="ECO:0000313" key="8">
    <source>
        <dbReference type="EMBL" id="MBB4910907.1"/>
    </source>
</evidence>
<keyword evidence="1" id="KW-0678">Repressor</keyword>
<keyword evidence="9" id="KW-1185">Reference proteome</keyword>
<evidence type="ECO:0000256" key="3">
    <source>
        <dbReference type="ARBA" id="ARBA00023125"/>
    </source>
</evidence>
<dbReference type="GO" id="GO:0003700">
    <property type="term" value="F:DNA-binding transcription factor activity"/>
    <property type="evidence" value="ECO:0007669"/>
    <property type="project" value="TreeGrafter"/>
</dbReference>
<dbReference type="PROSITE" id="PS50977">
    <property type="entry name" value="HTH_TETR_2"/>
    <property type="match status" value="1"/>
</dbReference>
<dbReference type="PRINTS" id="PR00455">
    <property type="entry name" value="HTHTETR"/>
</dbReference>
<evidence type="ECO:0000256" key="6">
    <source>
        <dbReference type="SAM" id="MobiDB-lite"/>
    </source>
</evidence>
<proteinExistence type="predicted"/>
<feature type="domain" description="HTH tetR-type" evidence="7">
    <location>
        <begin position="48"/>
        <end position="108"/>
    </location>
</feature>
<dbReference type="Pfam" id="PF00440">
    <property type="entry name" value="TetR_N"/>
    <property type="match status" value="1"/>
</dbReference>
<evidence type="ECO:0000313" key="9">
    <source>
        <dbReference type="Proteomes" id="UP000520767"/>
    </source>
</evidence>
<dbReference type="AlphaFoldDB" id="A0A7W7QC42"/>
<feature type="compositionally biased region" description="Low complexity" evidence="6">
    <location>
        <begin position="11"/>
        <end position="30"/>
    </location>
</feature>
<dbReference type="SUPFAM" id="SSF46689">
    <property type="entry name" value="Homeodomain-like"/>
    <property type="match status" value="1"/>
</dbReference>
<evidence type="ECO:0000256" key="2">
    <source>
        <dbReference type="ARBA" id="ARBA00023015"/>
    </source>
</evidence>
<feature type="region of interest" description="Disordered" evidence="6">
    <location>
        <begin position="1"/>
        <end position="48"/>
    </location>
</feature>
<dbReference type="RefSeq" id="WP_221464671.1">
    <property type="nucleotide sequence ID" value="NZ_JACHJQ010000008.1"/>
</dbReference>
<evidence type="ECO:0000256" key="1">
    <source>
        <dbReference type="ARBA" id="ARBA00022491"/>
    </source>
</evidence>
<dbReference type="Gene3D" id="1.10.10.60">
    <property type="entry name" value="Homeodomain-like"/>
    <property type="match status" value="1"/>
</dbReference>
<evidence type="ECO:0000259" key="7">
    <source>
        <dbReference type="PROSITE" id="PS50977"/>
    </source>
</evidence>
<protein>
    <submittedName>
        <fullName evidence="8">AcrR family transcriptional regulator</fullName>
    </submittedName>
</protein>
<feature type="compositionally biased region" description="Basic and acidic residues" evidence="6">
    <location>
        <begin position="32"/>
        <end position="48"/>
    </location>
</feature>
<keyword evidence="2" id="KW-0805">Transcription regulation</keyword>
<dbReference type="Pfam" id="PF17932">
    <property type="entry name" value="TetR_C_24"/>
    <property type="match status" value="1"/>
</dbReference>
<evidence type="ECO:0000256" key="5">
    <source>
        <dbReference type="PROSITE-ProRule" id="PRU00335"/>
    </source>
</evidence>
<accession>A0A7W7QC42</accession>
<feature type="DNA-binding region" description="H-T-H motif" evidence="5">
    <location>
        <begin position="71"/>
        <end position="90"/>
    </location>
</feature>
<dbReference type="EMBL" id="JACHJQ010000008">
    <property type="protein sequence ID" value="MBB4910907.1"/>
    <property type="molecule type" value="Genomic_DNA"/>
</dbReference>
<evidence type="ECO:0000256" key="4">
    <source>
        <dbReference type="ARBA" id="ARBA00023163"/>
    </source>
</evidence>
<keyword evidence="4" id="KW-0804">Transcription</keyword>
<dbReference type="PANTHER" id="PTHR30055:SF175">
    <property type="entry name" value="HTH-TYPE TRANSCRIPTIONAL REPRESSOR KSTR2"/>
    <property type="match status" value="1"/>
</dbReference>
<dbReference type="InterPro" id="IPR041490">
    <property type="entry name" value="KstR2_TetR_C"/>
</dbReference>
<dbReference type="SUPFAM" id="SSF48498">
    <property type="entry name" value="Tetracyclin repressor-like, C-terminal domain"/>
    <property type="match status" value="1"/>
</dbReference>
<name>A0A7W7QC42_9PSEU</name>
<dbReference type="InterPro" id="IPR050109">
    <property type="entry name" value="HTH-type_TetR-like_transc_reg"/>
</dbReference>
<dbReference type="InterPro" id="IPR009057">
    <property type="entry name" value="Homeodomain-like_sf"/>
</dbReference>
<dbReference type="GO" id="GO:0000976">
    <property type="term" value="F:transcription cis-regulatory region binding"/>
    <property type="evidence" value="ECO:0007669"/>
    <property type="project" value="TreeGrafter"/>
</dbReference>
<comment type="caution">
    <text evidence="8">The sequence shown here is derived from an EMBL/GenBank/DDBJ whole genome shotgun (WGS) entry which is preliminary data.</text>
</comment>